<dbReference type="AlphaFoldDB" id="A0A438JMF9"/>
<dbReference type="Proteomes" id="UP000288805">
    <property type="component" value="Unassembled WGS sequence"/>
</dbReference>
<accession>A0A438JMF9</accession>
<evidence type="ECO:0000313" key="2">
    <source>
        <dbReference type="Proteomes" id="UP000288805"/>
    </source>
</evidence>
<dbReference type="EMBL" id="QGNW01000036">
    <property type="protein sequence ID" value="RVX10122.1"/>
    <property type="molecule type" value="Genomic_DNA"/>
</dbReference>
<protein>
    <submittedName>
        <fullName evidence="1">Uncharacterized protein</fullName>
    </submittedName>
</protein>
<comment type="caution">
    <text evidence="1">The sequence shown here is derived from an EMBL/GenBank/DDBJ whole genome shotgun (WGS) entry which is preliminary data.</text>
</comment>
<proteinExistence type="predicted"/>
<gene>
    <name evidence="1" type="ORF">CK203_013004</name>
</gene>
<sequence>MNWGLAKLYTSSKYLPMHTAYSAAVVREISYFFAPEISRWTAEALVALQEVS</sequence>
<reference evidence="1 2" key="1">
    <citation type="journal article" date="2018" name="PLoS Genet.">
        <title>Population sequencing reveals clonal diversity and ancestral inbreeding in the grapevine cultivar Chardonnay.</title>
        <authorList>
            <person name="Roach M.J."/>
            <person name="Johnson D.L."/>
            <person name="Bohlmann J."/>
            <person name="van Vuuren H.J."/>
            <person name="Jones S.J."/>
            <person name="Pretorius I.S."/>
            <person name="Schmidt S.A."/>
            <person name="Borneman A.R."/>
        </authorList>
    </citation>
    <scope>NUCLEOTIDE SEQUENCE [LARGE SCALE GENOMIC DNA]</scope>
    <source>
        <strain evidence="2">cv. Chardonnay</strain>
        <tissue evidence="1">Leaf</tissue>
    </source>
</reference>
<organism evidence="1 2">
    <name type="scientific">Vitis vinifera</name>
    <name type="common">Grape</name>
    <dbReference type="NCBI Taxonomy" id="29760"/>
    <lineage>
        <taxon>Eukaryota</taxon>
        <taxon>Viridiplantae</taxon>
        <taxon>Streptophyta</taxon>
        <taxon>Embryophyta</taxon>
        <taxon>Tracheophyta</taxon>
        <taxon>Spermatophyta</taxon>
        <taxon>Magnoliopsida</taxon>
        <taxon>eudicotyledons</taxon>
        <taxon>Gunneridae</taxon>
        <taxon>Pentapetalae</taxon>
        <taxon>rosids</taxon>
        <taxon>Vitales</taxon>
        <taxon>Vitaceae</taxon>
        <taxon>Viteae</taxon>
        <taxon>Vitis</taxon>
    </lineage>
</organism>
<evidence type="ECO:0000313" key="1">
    <source>
        <dbReference type="EMBL" id="RVX10122.1"/>
    </source>
</evidence>
<name>A0A438JMF9_VITVI</name>